<dbReference type="GO" id="GO:0070221">
    <property type="term" value="P:sulfide oxidation, using sulfide:quinone oxidoreductase"/>
    <property type="evidence" value="ECO:0007669"/>
    <property type="project" value="TreeGrafter"/>
</dbReference>
<dbReference type="PANTHER" id="PTHR10632:SF2">
    <property type="entry name" value="SULFIDE:QUINONE OXIDOREDUCTASE, MITOCHONDRIAL"/>
    <property type="match status" value="1"/>
</dbReference>
<dbReference type="OrthoDB" id="125347at2759"/>
<dbReference type="GO" id="GO:0005634">
    <property type="term" value="C:nucleus"/>
    <property type="evidence" value="ECO:0007669"/>
    <property type="project" value="UniProtKB-SubCell"/>
</dbReference>
<accession>A0A821TE93</accession>
<dbReference type="GO" id="GO:0071949">
    <property type="term" value="F:FAD binding"/>
    <property type="evidence" value="ECO:0007669"/>
    <property type="project" value="TreeGrafter"/>
</dbReference>
<dbReference type="SMART" id="SM00674">
    <property type="entry name" value="CENPB"/>
    <property type="match status" value="1"/>
</dbReference>
<evidence type="ECO:0000256" key="1">
    <source>
        <dbReference type="ARBA" id="ARBA00004123"/>
    </source>
</evidence>
<name>A0A821TE93_9NEOP</name>
<sequence>MEKLLYTWIQDQNQRQVPLSLAIIQNKALSIINTLQNKRGENNSEETKCFSASRGWYIRFKTRYSLHKIRVQEEAASADHVAAQSFSGILKEIIESGYYSHKQIFNVDETGLFWKKMPSRTFISQEEKSMPGFKAAKDRLTLLLGSNVEGDLKLKPLLVYRSEDPRALNNYVKSTLPVIWKANPKAWVTSILFEEWFTKHFIPEVKQYCLNNNLAYKALLILDNAPGHPLRIADIDPQIKVLFLPPNTTSLLQPMDQGVIASFKAYYLRKTFSQAVKANKNDGMELRDFWKSYNILQCPSESSSTDQPNIDEITTDIVHLANRLPDIAVTADDIDDLLSSHSQELTDEDLIELEAQKKIIKNSSITYTTPKETLFGIPKYAKALTQVAESRGIAVNYKLELKEVTPRNAVFIGNGGQTVILPYTFMHVTPPMSPPTCLTKCTELASKGYLEVDKHTLQHKRYSNVFGIGDCINTPSSKTAAAVANQSNVVAQNLWNSMYGKPLIAKYDGYGACPILTSYKRGIIAEFKYDGKIAETLPFDQAKERRICFYLQNNVFPYLYWNRLLKGKWNGPGTIRKIINPFAKQTREK</sequence>
<dbReference type="Gene3D" id="3.50.50.100">
    <property type="match status" value="1"/>
</dbReference>
<dbReference type="SUPFAM" id="SSF51905">
    <property type="entry name" value="FAD/NAD(P)-binding domain"/>
    <property type="match status" value="1"/>
</dbReference>
<evidence type="ECO:0000313" key="4">
    <source>
        <dbReference type="EMBL" id="CAF4869938.1"/>
    </source>
</evidence>
<comment type="subcellular location">
    <subcellularLocation>
        <location evidence="1">Nucleus</location>
    </subcellularLocation>
</comment>
<dbReference type="GO" id="GO:0005739">
    <property type="term" value="C:mitochondrion"/>
    <property type="evidence" value="ECO:0007669"/>
    <property type="project" value="TreeGrafter"/>
</dbReference>
<proteinExistence type="predicted"/>
<dbReference type="GO" id="GO:0003677">
    <property type="term" value="F:DNA binding"/>
    <property type="evidence" value="ECO:0007669"/>
    <property type="project" value="UniProtKB-KW"/>
</dbReference>
<evidence type="ECO:0000256" key="2">
    <source>
        <dbReference type="ARBA" id="ARBA00023125"/>
    </source>
</evidence>
<dbReference type="InterPro" id="IPR004875">
    <property type="entry name" value="DDE_SF_endonuclease_dom"/>
</dbReference>
<reference evidence="4" key="1">
    <citation type="submission" date="2021-02" db="EMBL/GenBank/DDBJ databases">
        <authorList>
            <person name="Steward A R."/>
        </authorList>
    </citation>
    <scope>NUCLEOTIDE SEQUENCE</scope>
</reference>
<dbReference type="Pfam" id="PF03221">
    <property type="entry name" value="HTH_Tnp_Tc5"/>
    <property type="match status" value="1"/>
</dbReference>
<dbReference type="InterPro" id="IPR015904">
    <property type="entry name" value="Sulphide_quinone_reductase"/>
</dbReference>
<dbReference type="EMBL" id="CAJOBZ010000023">
    <property type="protein sequence ID" value="CAF4869938.1"/>
    <property type="molecule type" value="Genomic_DNA"/>
</dbReference>
<dbReference type="AlphaFoldDB" id="A0A821TE93"/>
<organism evidence="4 5">
    <name type="scientific">Pieris macdunnoughi</name>
    <dbReference type="NCBI Taxonomy" id="345717"/>
    <lineage>
        <taxon>Eukaryota</taxon>
        <taxon>Metazoa</taxon>
        <taxon>Ecdysozoa</taxon>
        <taxon>Arthropoda</taxon>
        <taxon>Hexapoda</taxon>
        <taxon>Insecta</taxon>
        <taxon>Pterygota</taxon>
        <taxon>Neoptera</taxon>
        <taxon>Endopterygota</taxon>
        <taxon>Lepidoptera</taxon>
        <taxon>Glossata</taxon>
        <taxon>Ditrysia</taxon>
        <taxon>Papilionoidea</taxon>
        <taxon>Pieridae</taxon>
        <taxon>Pierinae</taxon>
        <taxon>Pieris</taxon>
    </lineage>
</organism>
<evidence type="ECO:0000259" key="3">
    <source>
        <dbReference type="PROSITE" id="PS51253"/>
    </source>
</evidence>
<dbReference type="GO" id="GO:0070224">
    <property type="term" value="F:sulfide:quinone oxidoreductase activity"/>
    <property type="evidence" value="ECO:0007669"/>
    <property type="project" value="TreeGrafter"/>
</dbReference>
<protein>
    <recommendedName>
        <fullName evidence="3">HTH CENPB-type domain-containing protein</fullName>
    </recommendedName>
</protein>
<gene>
    <name evidence="4" type="ORF">PMACD_LOCUS8667</name>
</gene>
<comment type="caution">
    <text evidence="4">The sequence shown here is derived from an EMBL/GenBank/DDBJ whole genome shotgun (WGS) entry which is preliminary data.</text>
</comment>
<keyword evidence="2" id="KW-0238">DNA-binding</keyword>
<dbReference type="PROSITE" id="PS51253">
    <property type="entry name" value="HTH_CENPB"/>
    <property type="match status" value="1"/>
</dbReference>
<dbReference type="SUPFAM" id="SSF46689">
    <property type="entry name" value="Homeodomain-like"/>
    <property type="match status" value="1"/>
</dbReference>
<feature type="domain" description="HTH CENPB-type" evidence="3">
    <location>
        <begin position="1"/>
        <end position="70"/>
    </location>
</feature>
<dbReference type="InterPro" id="IPR036188">
    <property type="entry name" value="FAD/NAD-bd_sf"/>
</dbReference>
<dbReference type="Gene3D" id="1.10.10.60">
    <property type="entry name" value="Homeodomain-like"/>
    <property type="match status" value="1"/>
</dbReference>
<dbReference type="Pfam" id="PF03184">
    <property type="entry name" value="DDE_1"/>
    <property type="match status" value="1"/>
</dbReference>
<keyword evidence="5" id="KW-1185">Reference proteome</keyword>
<dbReference type="InterPro" id="IPR006600">
    <property type="entry name" value="HTH_CenpB_DNA-bd_dom"/>
</dbReference>
<dbReference type="Proteomes" id="UP000663880">
    <property type="component" value="Unassembled WGS sequence"/>
</dbReference>
<dbReference type="PANTHER" id="PTHR10632">
    <property type="entry name" value="SULFIDE:QUINONE OXIDOREDUCTASE"/>
    <property type="match status" value="1"/>
</dbReference>
<evidence type="ECO:0000313" key="5">
    <source>
        <dbReference type="Proteomes" id="UP000663880"/>
    </source>
</evidence>
<dbReference type="InterPro" id="IPR009057">
    <property type="entry name" value="Homeodomain-like_sf"/>
</dbReference>